<name>A0A179USJ4_BLAGS</name>
<feature type="compositionally biased region" description="Low complexity" evidence="1">
    <location>
        <begin position="99"/>
        <end position="109"/>
    </location>
</feature>
<dbReference type="EMBL" id="GG657458">
    <property type="protein sequence ID" value="OAT09991.1"/>
    <property type="molecule type" value="Genomic_DNA"/>
</dbReference>
<dbReference type="GeneID" id="8509321"/>
<proteinExistence type="predicted"/>
<evidence type="ECO:0000313" key="2">
    <source>
        <dbReference type="EMBL" id="OAT09991.1"/>
    </source>
</evidence>
<dbReference type="RefSeq" id="XP_031579103.1">
    <property type="nucleotide sequence ID" value="XM_031722262.1"/>
</dbReference>
<evidence type="ECO:0000256" key="1">
    <source>
        <dbReference type="SAM" id="MobiDB-lite"/>
    </source>
</evidence>
<sequence>MAEALELLASLGFTTRAGRQIHANLVDGQMFDIIEGLLASSLTSNVVGCSPRVDEPRSGCPKRWSADSRRTYITVQLILTSPPSFSHGIPDKKTGGENSASRSPGRSKPPKSNYYYFPTSVLFGSFIVARSQQLLLRWVSHAIPFQIRISMSDPRQEPVILQTQRNDTTDASMLKYFEGGSKQSP</sequence>
<dbReference type="Proteomes" id="UP000002038">
    <property type="component" value="Unassembled WGS sequence"/>
</dbReference>
<dbReference type="AlphaFoldDB" id="A0A179USJ4"/>
<organism evidence="2 3">
    <name type="scientific">Blastomyces gilchristii (strain SLH14081)</name>
    <name type="common">Blastomyces dermatitidis</name>
    <dbReference type="NCBI Taxonomy" id="559298"/>
    <lineage>
        <taxon>Eukaryota</taxon>
        <taxon>Fungi</taxon>
        <taxon>Dikarya</taxon>
        <taxon>Ascomycota</taxon>
        <taxon>Pezizomycotina</taxon>
        <taxon>Eurotiomycetes</taxon>
        <taxon>Eurotiomycetidae</taxon>
        <taxon>Onygenales</taxon>
        <taxon>Ajellomycetaceae</taxon>
        <taxon>Blastomyces</taxon>
    </lineage>
</organism>
<protein>
    <submittedName>
        <fullName evidence="2">Uncharacterized protein</fullName>
    </submittedName>
</protein>
<gene>
    <name evidence="2" type="ORF">BDBG_05675</name>
</gene>
<accession>A0A179USJ4</accession>
<keyword evidence="3" id="KW-1185">Reference proteome</keyword>
<dbReference type="VEuPathDB" id="FungiDB:BDBG_05675"/>
<dbReference type="KEGG" id="bgh:BDBG_05675"/>
<evidence type="ECO:0000313" key="3">
    <source>
        <dbReference type="Proteomes" id="UP000002038"/>
    </source>
</evidence>
<feature type="region of interest" description="Disordered" evidence="1">
    <location>
        <begin position="83"/>
        <end position="109"/>
    </location>
</feature>
<reference evidence="3" key="1">
    <citation type="journal article" date="2015" name="PLoS Genet.">
        <title>The dynamic genome and transcriptome of the human fungal pathogen Blastomyces and close relative Emmonsia.</title>
        <authorList>
            <person name="Munoz J.F."/>
            <person name="Gauthier G.M."/>
            <person name="Desjardins C.A."/>
            <person name="Gallo J.E."/>
            <person name="Holder J."/>
            <person name="Sullivan T.D."/>
            <person name="Marty A.J."/>
            <person name="Carmen J.C."/>
            <person name="Chen Z."/>
            <person name="Ding L."/>
            <person name="Gujja S."/>
            <person name="Magrini V."/>
            <person name="Misas E."/>
            <person name="Mitreva M."/>
            <person name="Priest M."/>
            <person name="Saif S."/>
            <person name="Whiston E.A."/>
            <person name="Young S."/>
            <person name="Zeng Q."/>
            <person name="Goldman W.E."/>
            <person name="Mardis E.R."/>
            <person name="Taylor J.W."/>
            <person name="McEwen J.G."/>
            <person name="Clay O.K."/>
            <person name="Klein B.S."/>
            <person name="Cuomo C.A."/>
        </authorList>
    </citation>
    <scope>NUCLEOTIDE SEQUENCE [LARGE SCALE GENOMIC DNA]</scope>
    <source>
        <strain evidence="3">SLH14081</strain>
    </source>
</reference>